<evidence type="ECO:0000259" key="11">
    <source>
        <dbReference type="Pfam" id="PF16363"/>
    </source>
</evidence>
<feature type="domain" description="NAD(P)-binding" evidence="11">
    <location>
        <begin position="10"/>
        <end position="346"/>
    </location>
</feature>
<dbReference type="Gene3D" id="3.90.25.10">
    <property type="entry name" value="UDP-galactose 4-epimerase, domain 1"/>
    <property type="match status" value="1"/>
</dbReference>
<organism evidence="12 13">
    <name type="scientific">Solanum bulbocastanum</name>
    <name type="common">Wild potato</name>
    <dbReference type="NCBI Taxonomy" id="147425"/>
    <lineage>
        <taxon>Eukaryota</taxon>
        <taxon>Viridiplantae</taxon>
        <taxon>Streptophyta</taxon>
        <taxon>Embryophyta</taxon>
        <taxon>Tracheophyta</taxon>
        <taxon>Spermatophyta</taxon>
        <taxon>Magnoliopsida</taxon>
        <taxon>eudicotyledons</taxon>
        <taxon>Gunneridae</taxon>
        <taxon>Pentapetalae</taxon>
        <taxon>asterids</taxon>
        <taxon>lamiids</taxon>
        <taxon>Solanales</taxon>
        <taxon>Solanaceae</taxon>
        <taxon>Solanoideae</taxon>
        <taxon>Solaneae</taxon>
        <taxon>Solanum</taxon>
    </lineage>
</organism>
<dbReference type="Proteomes" id="UP001371456">
    <property type="component" value="Unassembled WGS sequence"/>
</dbReference>
<comment type="catalytic activity">
    <reaction evidence="1">
        <text>UDP-alpha-D-glucose = UDP-alpha-D-galactose</text>
        <dbReference type="Rhea" id="RHEA:22168"/>
        <dbReference type="ChEBI" id="CHEBI:58885"/>
        <dbReference type="ChEBI" id="CHEBI:66914"/>
        <dbReference type="EC" id="5.1.3.2"/>
    </reaction>
</comment>
<dbReference type="Pfam" id="PF16363">
    <property type="entry name" value="GDP_Man_Dehyd"/>
    <property type="match status" value="1"/>
</dbReference>
<dbReference type="InterPro" id="IPR016040">
    <property type="entry name" value="NAD(P)-bd_dom"/>
</dbReference>
<dbReference type="NCBIfam" id="TIGR01179">
    <property type="entry name" value="galE"/>
    <property type="match status" value="1"/>
</dbReference>
<dbReference type="NCBIfam" id="NF007956">
    <property type="entry name" value="PRK10675.1"/>
    <property type="match status" value="1"/>
</dbReference>
<evidence type="ECO:0000256" key="7">
    <source>
        <dbReference type="ARBA" id="ARBA00023144"/>
    </source>
</evidence>
<comment type="similarity">
    <text evidence="4 10">Belongs to the NAD(P)-dependent epimerase/dehydratase family.</text>
</comment>
<dbReference type="InterPro" id="IPR036291">
    <property type="entry name" value="NAD(P)-bd_dom_sf"/>
</dbReference>
<dbReference type="FunFam" id="3.90.25.10:FF:000060">
    <property type="entry name" value="UDP-glucose 4-epimerase 4"/>
    <property type="match status" value="1"/>
</dbReference>
<evidence type="ECO:0000256" key="2">
    <source>
        <dbReference type="ARBA" id="ARBA00001911"/>
    </source>
</evidence>
<evidence type="ECO:0000256" key="9">
    <source>
        <dbReference type="ARBA" id="ARBA00023277"/>
    </source>
</evidence>
<dbReference type="EC" id="5.1.3.-" evidence="10"/>
<keyword evidence="13" id="KW-1185">Reference proteome</keyword>
<name>A0AAN8TER7_SOLBU</name>
<dbReference type="InterPro" id="IPR005886">
    <property type="entry name" value="UDP_G4E"/>
</dbReference>
<evidence type="ECO:0000256" key="8">
    <source>
        <dbReference type="ARBA" id="ARBA00023235"/>
    </source>
</evidence>
<keyword evidence="7" id="KW-0299">Galactose metabolism</keyword>
<sequence length="362" mass="40651">MGVQCRENILVTGGAGFIGTHTVVQLLNEGFKVTIIDNFHNSVEEAVDRVRELVGPQLSHNLEFHLGDIRNKDDLEKLFSKKEYENFLDFKLSPAVLISFECISMAVGESVVQPFLYFENNLIGSITLYSVMAKYNCKKLVFSSSATVYGQPEKVPCVEDFELKAMNPYGRTKLFLEDIARDIQKADQEWNIILLRYFNPVGAHESGKLGEDPKGIPNNLMPYIQQVAVGRLPELNVYGSDYPTPDGTAIRDYIHVMDLADGHVVALQRLLRQNHLGCVAYNLGTGKGKSVLEMVAAFERASGKKIPLKMCPRRPGDATAVYASTEKAEKELGWKAKYGMNEMCRDQWKWASQNPWGYQSKP</sequence>
<evidence type="ECO:0000256" key="10">
    <source>
        <dbReference type="RuleBase" id="RU366046"/>
    </source>
</evidence>
<evidence type="ECO:0000256" key="1">
    <source>
        <dbReference type="ARBA" id="ARBA00000083"/>
    </source>
</evidence>
<dbReference type="CDD" id="cd05247">
    <property type="entry name" value="UDP_G4E_1_SDR_e"/>
    <property type="match status" value="1"/>
</dbReference>
<dbReference type="GO" id="GO:0005829">
    <property type="term" value="C:cytosol"/>
    <property type="evidence" value="ECO:0007669"/>
    <property type="project" value="TreeGrafter"/>
</dbReference>
<comment type="caution">
    <text evidence="12">The sequence shown here is derived from an EMBL/GenBank/DDBJ whole genome shotgun (WGS) entry which is preliminary data.</text>
</comment>
<dbReference type="PANTHER" id="PTHR43725">
    <property type="entry name" value="UDP-GLUCOSE 4-EPIMERASE"/>
    <property type="match status" value="1"/>
</dbReference>
<dbReference type="AlphaFoldDB" id="A0AAN8TER7"/>
<accession>A0AAN8TER7</accession>
<evidence type="ECO:0000256" key="5">
    <source>
        <dbReference type="ARBA" id="ARBA00013189"/>
    </source>
</evidence>
<proteinExistence type="inferred from homology"/>
<dbReference type="EMBL" id="JBANQN010000008">
    <property type="protein sequence ID" value="KAK6783278.1"/>
    <property type="molecule type" value="Genomic_DNA"/>
</dbReference>
<dbReference type="PANTHER" id="PTHR43725:SF15">
    <property type="entry name" value="BIFUNCTIONAL UDP-GLUCOSE 4-EPIMERASE AND UDP-XYLOSE 4-EPIMERASE 1"/>
    <property type="match status" value="1"/>
</dbReference>
<dbReference type="GO" id="GO:0003978">
    <property type="term" value="F:UDP-glucose 4-epimerase activity"/>
    <property type="evidence" value="ECO:0007669"/>
    <property type="project" value="UniProtKB-UniRule"/>
</dbReference>
<keyword evidence="8 10" id="KW-0413">Isomerase</keyword>
<reference evidence="12 13" key="1">
    <citation type="submission" date="2024-02" db="EMBL/GenBank/DDBJ databases">
        <title>de novo genome assembly of Solanum bulbocastanum strain 11H21.</title>
        <authorList>
            <person name="Hosaka A.J."/>
        </authorList>
    </citation>
    <scope>NUCLEOTIDE SEQUENCE [LARGE SCALE GENOMIC DNA]</scope>
    <source>
        <tissue evidence="12">Young leaves</tissue>
    </source>
</reference>
<evidence type="ECO:0000256" key="6">
    <source>
        <dbReference type="ARBA" id="ARBA00023027"/>
    </source>
</evidence>
<dbReference type="GO" id="GO:0006012">
    <property type="term" value="P:galactose metabolic process"/>
    <property type="evidence" value="ECO:0007669"/>
    <property type="project" value="UniProtKB-KW"/>
</dbReference>
<keyword evidence="9 10" id="KW-0119">Carbohydrate metabolism</keyword>
<comment type="cofactor">
    <cofactor evidence="2 10">
        <name>NAD(+)</name>
        <dbReference type="ChEBI" id="CHEBI:57540"/>
    </cofactor>
</comment>
<evidence type="ECO:0000256" key="4">
    <source>
        <dbReference type="ARBA" id="ARBA00007637"/>
    </source>
</evidence>
<dbReference type="Gene3D" id="3.40.50.720">
    <property type="entry name" value="NAD(P)-binding Rossmann-like Domain"/>
    <property type="match status" value="1"/>
</dbReference>
<comment type="pathway">
    <text evidence="3 10">Carbohydrate metabolism; galactose metabolism.</text>
</comment>
<keyword evidence="6 10" id="KW-0520">NAD</keyword>
<gene>
    <name evidence="12" type="ORF">RDI58_021075</name>
</gene>
<protein>
    <recommendedName>
        <fullName evidence="5 10">UDP-glucose 4-epimerase</fullName>
        <ecNumber evidence="10">5.1.3.-</ecNumber>
    </recommendedName>
</protein>
<dbReference type="SUPFAM" id="SSF51735">
    <property type="entry name" value="NAD(P)-binding Rossmann-fold domains"/>
    <property type="match status" value="1"/>
</dbReference>
<evidence type="ECO:0000256" key="3">
    <source>
        <dbReference type="ARBA" id="ARBA00004947"/>
    </source>
</evidence>
<evidence type="ECO:0000313" key="13">
    <source>
        <dbReference type="Proteomes" id="UP001371456"/>
    </source>
</evidence>
<evidence type="ECO:0000313" key="12">
    <source>
        <dbReference type="EMBL" id="KAK6783278.1"/>
    </source>
</evidence>